<protein>
    <submittedName>
        <fullName evidence="1">Uncharacterized protein</fullName>
    </submittedName>
</protein>
<feature type="non-terminal residue" evidence="1">
    <location>
        <position position="1"/>
    </location>
</feature>
<sequence length="125" mass="14011">VRPGAFPFGLKNRPARALRPIIPGQRLPPTYYRGCWHVVSRGFLVRYRQGTSSYSYPCSSLTTVLYDPKTFFTHAALLRQTFVHCGRFPTAASRRSLGRVSVPVWPITLSGRLCIVALVGLYPTN</sequence>
<comment type="caution">
    <text evidence="1">The sequence shown here is derived from an EMBL/GenBank/DDBJ whole genome shotgun (WGS) entry which is preliminary data.</text>
</comment>
<dbReference type="Proteomes" id="UP000010119">
    <property type="component" value="Unassembled WGS sequence"/>
</dbReference>
<keyword evidence="2" id="KW-1185">Reference proteome</keyword>
<dbReference type="PANTHER" id="PTHR38146">
    <property type="entry name" value="30S RIBOSOMAL PROTEIN S12, CHLOROPLASTIC"/>
    <property type="match status" value="1"/>
</dbReference>
<dbReference type="eggNOG" id="ENOG50332MQ">
    <property type="taxonomic scope" value="Bacteria"/>
</dbReference>
<proteinExistence type="predicted"/>
<dbReference type="HOGENOM" id="CLU_1986258_0_0_9"/>
<name>D7UYD2_LISGR</name>
<reference evidence="1" key="1">
    <citation type="submission" date="2010-06" db="EMBL/GenBank/DDBJ databases">
        <authorList>
            <person name="Muzny D."/>
            <person name="Qin X."/>
            <person name="Buhay C."/>
            <person name="Dugan-Rocha S."/>
            <person name="Ding Y."/>
            <person name="Chen G."/>
            <person name="Hawes A."/>
            <person name="Holder M."/>
            <person name="Jhangiani S."/>
            <person name="Johnson A."/>
            <person name="Khan Z."/>
            <person name="Li Z."/>
            <person name="Liu W."/>
            <person name="Liu X."/>
            <person name="Perez L."/>
            <person name="Shen H."/>
            <person name="Wang Q."/>
            <person name="Watt J."/>
            <person name="Xi L."/>
            <person name="Xin Y."/>
            <person name="Zhou J."/>
            <person name="Deng J."/>
            <person name="Jiang H."/>
            <person name="Liu Y."/>
            <person name="Qu J."/>
            <person name="Song X.-Z."/>
            <person name="Zhang L."/>
            <person name="Villasana D."/>
            <person name="Johnson A."/>
            <person name="Liu J."/>
            <person name="Liyanage D."/>
            <person name="Lorensuhewa L."/>
            <person name="Robinson T."/>
            <person name="Song A."/>
            <person name="Song B.-B."/>
            <person name="Dinh H."/>
            <person name="Thornton R."/>
            <person name="Coyle M."/>
            <person name="Francisco L."/>
            <person name="Jackson L."/>
            <person name="Javaid M."/>
            <person name="Korchina V."/>
            <person name="Kovar C."/>
            <person name="Mata R."/>
            <person name="Mathew T."/>
            <person name="Ngo R."/>
            <person name="Nguyen L."/>
            <person name="Nguyen N."/>
            <person name="Okwuonu G."/>
            <person name="Ongeri F."/>
            <person name="Pham C."/>
            <person name="Simmons D."/>
            <person name="Wilczek-Boney K."/>
            <person name="Hale W."/>
            <person name="Jakkamsetti A."/>
            <person name="Pham P."/>
            <person name="Ruth R."/>
            <person name="San Lucas F."/>
            <person name="Warren J."/>
            <person name="Zhang J."/>
            <person name="Zhao Z."/>
            <person name="Zhou C."/>
            <person name="Zhu D."/>
            <person name="Lee S."/>
            <person name="Bess C."/>
            <person name="Blankenburg K."/>
            <person name="Forbes L."/>
            <person name="Fu Q."/>
            <person name="Gubbala S."/>
            <person name="Hirani K."/>
            <person name="Jayaseelan J.C."/>
            <person name="Lara F."/>
            <person name="Munidasa M."/>
            <person name="Palculict T."/>
            <person name="Patil S."/>
            <person name="Pu L.-L."/>
            <person name="Saada N."/>
            <person name="Tang L."/>
            <person name="Weissenberger G."/>
            <person name="Zhu Y."/>
            <person name="Hemphill L."/>
            <person name="Shang Y."/>
            <person name="Youmans B."/>
            <person name="Ayvaz T."/>
            <person name="Ross M."/>
            <person name="Santibanez J."/>
            <person name="Aqrawi P."/>
            <person name="Gross S."/>
            <person name="Joshi V."/>
            <person name="Fowler G."/>
            <person name="Nazareth L."/>
            <person name="Reid J."/>
            <person name="Worley K."/>
            <person name="Petrosino J."/>
            <person name="Highlander S."/>
            <person name="Gibbs R."/>
        </authorList>
    </citation>
    <scope>NUCLEOTIDE SEQUENCE [LARGE SCALE GENOMIC DNA]</scope>
    <source>
        <strain evidence="1">DSM 20601</strain>
    </source>
</reference>
<gene>
    <name evidence="1" type="ORF">HMPREF0556_11507</name>
</gene>
<dbReference type="PANTHER" id="PTHR38146:SF8">
    <property type="entry name" value="TIFY DOMAIN-CONTAINING PROTEIN"/>
    <property type="match status" value="1"/>
</dbReference>
<accession>D7UYD2</accession>
<organism evidence="1 2">
    <name type="scientific">Listeria grayi DSM 20601</name>
    <dbReference type="NCBI Taxonomy" id="525367"/>
    <lineage>
        <taxon>Bacteria</taxon>
        <taxon>Bacillati</taxon>
        <taxon>Bacillota</taxon>
        <taxon>Bacilli</taxon>
        <taxon>Bacillales</taxon>
        <taxon>Listeriaceae</taxon>
        <taxon>Listeria</taxon>
    </lineage>
</organism>
<evidence type="ECO:0000313" key="2">
    <source>
        <dbReference type="Proteomes" id="UP000010119"/>
    </source>
</evidence>
<dbReference type="AlphaFoldDB" id="D7UYD2"/>
<evidence type="ECO:0000313" key="1">
    <source>
        <dbReference type="EMBL" id="EFI83919.1"/>
    </source>
</evidence>
<dbReference type="EMBL" id="ACCR02000004">
    <property type="protein sequence ID" value="EFI83919.1"/>
    <property type="molecule type" value="Genomic_DNA"/>
</dbReference>